<evidence type="ECO:0000313" key="1">
    <source>
        <dbReference type="EMBL" id="PLB45249.1"/>
    </source>
</evidence>
<dbReference type="RefSeq" id="XP_024700551.1">
    <property type="nucleotide sequence ID" value="XM_024843173.1"/>
</dbReference>
<reference evidence="1 2" key="1">
    <citation type="submission" date="2016-12" db="EMBL/GenBank/DDBJ databases">
        <title>The genomes of Aspergillus section Nigri reveals drivers in fungal speciation.</title>
        <authorList>
            <consortium name="DOE Joint Genome Institute"/>
            <person name="Vesth T.C."/>
            <person name="Nybo J."/>
            <person name="Theobald S."/>
            <person name="Brandl J."/>
            <person name="Frisvad J.C."/>
            <person name="Nielsen K.F."/>
            <person name="Lyhne E.K."/>
            <person name="Kogle M.E."/>
            <person name="Kuo A."/>
            <person name="Riley R."/>
            <person name="Clum A."/>
            <person name="Nolan M."/>
            <person name="Lipzen A."/>
            <person name="Salamov A."/>
            <person name="Henrissat B."/>
            <person name="Wiebenga A."/>
            <person name="De Vries R.P."/>
            <person name="Grigoriev I.V."/>
            <person name="Mortensen U.H."/>
            <person name="Andersen M.R."/>
            <person name="Baker S.E."/>
        </authorList>
    </citation>
    <scope>NUCLEOTIDE SEQUENCE [LARGE SCALE GENOMIC DNA]</scope>
    <source>
        <strain evidence="1 2">IBT 23096</strain>
    </source>
</reference>
<comment type="caution">
    <text evidence="1">The sequence shown here is derived from an EMBL/GenBank/DDBJ whole genome shotgun (WGS) entry which is preliminary data.</text>
</comment>
<proteinExistence type="predicted"/>
<dbReference type="GeneID" id="36550872"/>
<dbReference type="AlphaFoldDB" id="A0A2I2FX84"/>
<protein>
    <submittedName>
        <fullName evidence="1">Uncharacterized protein</fullName>
    </submittedName>
</protein>
<organism evidence="1 2">
    <name type="scientific">Aspergillus steynii IBT 23096</name>
    <dbReference type="NCBI Taxonomy" id="1392250"/>
    <lineage>
        <taxon>Eukaryota</taxon>
        <taxon>Fungi</taxon>
        <taxon>Dikarya</taxon>
        <taxon>Ascomycota</taxon>
        <taxon>Pezizomycotina</taxon>
        <taxon>Eurotiomycetes</taxon>
        <taxon>Eurotiomycetidae</taxon>
        <taxon>Eurotiales</taxon>
        <taxon>Aspergillaceae</taxon>
        <taxon>Aspergillus</taxon>
        <taxon>Aspergillus subgen. Circumdati</taxon>
    </lineage>
</organism>
<gene>
    <name evidence="1" type="ORF">P170DRAFT_277775</name>
</gene>
<keyword evidence="2" id="KW-1185">Reference proteome</keyword>
<dbReference type="EMBL" id="MSFO01000008">
    <property type="protein sequence ID" value="PLB45249.1"/>
    <property type="molecule type" value="Genomic_DNA"/>
</dbReference>
<dbReference type="VEuPathDB" id="FungiDB:P170DRAFT_277775"/>
<name>A0A2I2FX84_9EURO</name>
<accession>A0A2I2FX84</accession>
<sequence length="202" mass="22300">MRLVSESPTRPVSMEALGSQFSSGSWRGNPPSARVWGLSPGFPWRLRVFGRNSVDSTVFHGLHGARTATYSHVRGQTDASFRSGFFVLCRRASVDQPDCAITGIGVCHDGRQGRWHGHKADRLSISDGFTLNNDQVAHVCCNPSPPPAPLGFGVRRCWKSGRLRRLHHVAFQLDQNGGTTPYKRLTAIMRDLLETISTHDGH</sequence>
<evidence type="ECO:0000313" key="2">
    <source>
        <dbReference type="Proteomes" id="UP000234275"/>
    </source>
</evidence>
<dbReference type="Proteomes" id="UP000234275">
    <property type="component" value="Unassembled WGS sequence"/>
</dbReference>